<dbReference type="EnsemblPlants" id="EMT30424">
    <property type="protein sequence ID" value="EMT30424"/>
    <property type="gene ID" value="F775_01456"/>
</dbReference>
<organism evidence="2">
    <name type="scientific">Aegilops tauschii</name>
    <name type="common">Tausch's goatgrass</name>
    <name type="synonym">Aegilops squarrosa</name>
    <dbReference type="NCBI Taxonomy" id="37682"/>
    <lineage>
        <taxon>Eukaryota</taxon>
        <taxon>Viridiplantae</taxon>
        <taxon>Streptophyta</taxon>
        <taxon>Embryophyta</taxon>
        <taxon>Tracheophyta</taxon>
        <taxon>Spermatophyta</taxon>
        <taxon>Magnoliopsida</taxon>
        <taxon>Liliopsida</taxon>
        <taxon>Poales</taxon>
        <taxon>Poaceae</taxon>
        <taxon>BOP clade</taxon>
        <taxon>Pooideae</taxon>
        <taxon>Triticodae</taxon>
        <taxon>Triticeae</taxon>
        <taxon>Triticinae</taxon>
        <taxon>Aegilops</taxon>
    </lineage>
</organism>
<accession>M8C820</accession>
<dbReference type="AlphaFoldDB" id="M8C820"/>
<evidence type="ECO:0000313" key="2">
    <source>
        <dbReference type="EnsemblPlants" id="EMT30424"/>
    </source>
</evidence>
<dbReference type="InterPro" id="IPR036047">
    <property type="entry name" value="F-box-like_dom_sf"/>
</dbReference>
<dbReference type="Gene3D" id="1.20.1280.50">
    <property type="match status" value="1"/>
</dbReference>
<sequence>MAINRRPKKKRNTRAARREPLDWLDLPSELLELIAQRSRDPIRGLTAFRSVCRTWRAAAGQAPRLLLPAPRNRSAPRAGSEHALVFPLPGGWSVVVDARDVSCRLSHLTTGATAALPKISAVHDGKTMSDITYVHHTDAESARQIQIRTPFYDVSFRTYLEFSDHFRFAIHAPTGTLAAGTDKMMIIMCHCYLLRESIVVCRPGDAAWTRLPKGPSSRHDYFIDVTSFQGKIYGLESNGATLVFDATTLEFLCSIHVPQSTSKLYSVIYWASTSRDDDPVDFDYFHLVALPSKLLLVVVSVKSLEPTGFAFFELTSGSRDGRLSWRKVTGDGIGGNYDVFMDCHHATFSDNNGVGTGARVYYVLQRTWHPKASTYYYEIHDGKMECLYRSPDDHCEYSTKPSWFVP</sequence>
<dbReference type="PANTHER" id="PTHR33110">
    <property type="entry name" value="F-BOX/KELCH-REPEAT PROTEIN-RELATED"/>
    <property type="match status" value="1"/>
</dbReference>
<proteinExistence type="predicted"/>
<protein>
    <recommendedName>
        <fullName evidence="1">KIB1-4 beta-propeller domain-containing protein</fullName>
    </recommendedName>
</protein>
<reference evidence="2" key="1">
    <citation type="submission" date="2015-06" db="UniProtKB">
        <authorList>
            <consortium name="EnsemblPlants"/>
        </authorList>
    </citation>
    <scope>IDENTIFICATION</scope>
</reference>
<dbReference type="InterPro" id="IPR005174">
    <property type="entry name" value="KIB1-4_b-propeller"/>
</dbReference>
<feature type="domain" description="KIB1-4 beta-propeller" evidence="1">
    <location>
        <begin position="89"/>
        <end position="362"/>
    </location>
</feature>
<dbReference type="PANTHER" id="PTHR33110:SF89">
    <property type="entry name" value="DUF295 DOMAIN-CONTAINING PROTEIN"/>
    <property type="match status" value="1"/>
</dbReference>
<dbReference type="Pfam" id="PF03478">
    <property type="entry name" value="Beta-prop_KIB1-4"/>
    <property type="match status" value="1"/>
</dbReference>
<evidence type="ECO:0000259" key="1">
    <source>
        <dbReference type="Pfam" id="PF03478"/>
    </source>
</evidence>
<dbReference type="SUPFAM" id="SSF81383">
    <property type="entry name" value="F-box domain"/>
    <property type="match status" value="1"/>
</dbReference>
<name>M8C820_AEGTA</name>